<organism evidence="6 7">
    <name type="scientific">Thalassotalea insulae</name>
    <dbReference type="NCBI Taxonomy" id="2056778"/>
    <lineage>
        <taxon>Bacteria</taxon>
        <taxon>Pseudomonadati</taxon>
        <taxon>Pseudomonadota</taxon>
        <taxon>Gammaproteobacteria</taxon>
        <taxon>Alteromonadales</taxon>
        <taxon>Colwelliaceae</taxon>
        <taxon>Thalassotalea</taxon>
    </lineage>
</organism>
<dbReference type="InterPro" id="IPR039420">
    <property type="entry name" value="WalR-like"/>
</dbReference>
<dbReference type="SUPFAM" id="SSF46894">
    <property type="entry name" value="C-terminal effector domain of the bipartite response regulators"/>
    <property type="match status" value="1"/>
</dbReference>
<dbReference type="SUPFAM" id="SSF52172">
    <property type="entry name" value="CheY-like"/>
    <property type="match status" value="1"/>
</dbReference>
<keyword evidence="1 3" id="KW-0597">Phosphoprotein</keyword>
<dbReference type="GO" id="GO:0003677">
    <property type="term" value="F:DNA binding"/>
    <property type="evidence" value="ECO:0007669"/>
    <property type="project" value="UniProtKB-KW"/>
</dbReference>
<dbReference type="Pfam" id="PF00196">
    <property type="entry name" value="GerE"/>
    <property type="match status" value="1"/>
</dbReference>
<dbReference type="PANTHER" id="PTHR43214:SF43">
    <property type="entry name" value="TWO-COMPONENT RESPONSE REGULATOR"/>
    <property type="match status" value="1"/>
</dbReference>
<dbReference type="PROSITE" id="PS50043">
    <property type="entry name" value="HTH_LUXR_2"/>
    <property type="match status" value="1"/>
</dbReference>
<dbReference type="Pfam" id="PF00072">
    <property type="entry name" value="Response_reg"/>
    <property type="match status" value="1"/>
</dbReference>
<dbReference type="InterPro" id="IPR000792">
    <property type="entry name" value="Tscrpt_reg_LuxR_C"/>
</dbReference>
<dbReference type="CDD" id="cd06170">
    <property type="entry name" value="LuxR_C_like"/>
    <property type="match status" value="1"/>
</dbReference>
<evidence type="ECO:0000256" key="1">
    <source>
        <dbReference type="ARBA" id="ARBA00022553"/>
    </source>
</evidence>
<evidence type="ECO:0000313" key="7">
    <source>
        <dbReference type="Proteomes" id="UP001157186"/>
    </source>
</evidence>
<protein>
    <submittedName>
        <fullName evidence="6">DNA-binding response regulator</fullName>
    </submittedName>
</protein>
<dbReference type="PRINTS" id="PR00038">
    <property type="entry name" value="HTHLUXR"/>
</dbReference>
<dbReference type="RefSeq" id="WP_284244920.1">
    <property type="nucleotide sequence ID" value="NZ_BSST01000001.1"/>
</dbReference>
<evidence type="ECO:0000259" key="5">
    <source>
        <dbReference type="PROSITE" id="PS50110"/>
    </source>
</evidence>
<gene>
    <name evidence="6" type="ORF">tinsulaeT_23730</name>
</gene>
<evidence type="ECO:0000256" key="3">
    <source>
        <dbReference type="PROSITE-ProRule" id="PRU00169"/>
    </source>
</evidence>
<dbReference type="SMART" id="SM00448">
    <property type="entry name" value="REC"/>
    <property type="match status" value="1"/>
</dbReference>
<feature type="modified residue" description="4-aspartylphosphate" evidence="3">
    <location>
        <position position="53"/>
    </location>
</feature>
<name>A0ABQ6GSY1_9GAMM</name>
<accession>A0ABQ6GSY1</accession>
<reference evidence="6 7" key="1">
    <citation type="submission" date="2023-03" db="EMBL/GenBank/DDBJ databases">
        <title>Draft genome sequence of Thalassotalea insulae KCTC 62186T.</title>
        <authorList>
            <person name="Sawabe T."/>
        </authorList>
    </citation>
    <scope>NUCLEOTIDE SEQUENCE [LARGE SCALE GENOMIC DNA]</scope>
    <source>
        <strain evidence="6 7">KCTC 62186</strain>
    </source>
</reference>
<dbReference type="EMBL" id="BSST01000001">
    <property type="protein sequence ID" value="GLX79033.1"/>
    <property type="molecule type" value="Genomic_DNA"/>
</dbReference>
<keyword evidence="2 6" id="KW-0238">DNA-binding</keyword>
<dbReference type="Proteomes" id="UP001157186">
    <property type="component" value="Unassembled WGS sequence"/>
</dbReference>
<keyword evidence="7" id="KW-1185">Reference proteome</keyword>
<dbReference type="InterPro" id="IPR011006">
    <property type="entry name" value="CheY-like_superfamily"/>
</dbReference>
<sequence length="214" mass="23834">MKFALIDDHALVRDGFKRLIETQHEWQVVVEANTYLSAVQSLSNTLVDLVIIDISLPDKNGIELAKYLLANKPDLKCIIVSMYDQNPYVSNALEVGVKGYISKRSASDELLKGIEVVLAGNTYLSQDVINKLQFGHVENSTLGVSQLTERELDILPLLATGMNAKQISQQLNIMPKTAHVHRANIYKKLNVTNNFDLLKIALSEGVITMEELTL</sequence>
<feature type="domain" description="HTH luxR-type" evidence="4">
    <location>
        <begin position="140"/>
        <end position="205"/>
    </location>
</feature>
<evidence type="ECO:0000256" key="2">
    <source>
        <dbReference type="ARBA" id="ARBA00023125"/>
    </source>
</evidence>
<dbReference type="InterPro" id="IPR001789">
    <property type="entry name" value="Sig_transdc_resp-reg_receiver"/>
</dbReference>
<feature type="domain" description="Response regulatory" evidence="5">
    <location>
        <begin position="2"/>
        <end position="118"/>
    </location>
</feature>
<proteinExistence type="predicted"/>
<dbReference type="Gene3D" id="3.40.50.2300">
    <property type="match status" value="1"/>
</dbReference>
<comment type="caution">
    <text evidence="6">The sequence shown here is derived from an EMBL/GenBank/DDBJ whole genome shotgun (WGS) entry which is preliminary data.</text>
</comment>
<dbReference type="SMART" id="SM00421">
    <property type="entry name" value="HTH_LUXR"/>
    <property type="match status" value="1"/>
</dbReference>
<dbReference type="CDD" id="cd17535">
    <property type="entry name" value="REC_NarL-like"/>
    <property type="match status" value="1"/>
</dbReference>
<evidence type="ECO:0000313" key="6">
    <source>
        <dbReference type="EMBL" id="GLX79033.1"/>
    </source>
</evidence>
<dbReference type="InterPro" id="IPR016032">
    <property type="entry name" value="Sig_transdc_resp-reg_C-effctor"/>
</dbReference>
<dbReference type="PROSITE" id="PS50110">
    <property type="entry name" value="RESPONSE_REGULATORY"/>
    <property type="match status" value="1"/>
</dbReference>
<dbReference type="InterPro" id="IPR058245">
    <property type="entry name" value="NreC/VraR/RcsB-like_REC"/>
</dbReference>
<dbReference type="PANTHER" id="PTHR43214">
    <property type="entry name" value="TWO-COMPONENT RESPONSE REGULATOR"/>
    <property type="match status" value="1"/>
</dbReference>
<evidence type="ECO:0000259" key="4">
    <source>
        <dbReference type="PROSITE" id="PS50043"/>
    </source>
</evidence>